<accession>A0ABQ9H4K5</accession>
<protein>
    <submittedName>
        <fullName evidence="2">Uncharacterized protein</fullName>
    </submittedName>
</protein>
<dbReference type="Proteomes" id="UP001159363">
    <property type="component" value="Chromosome 6"/>
</dbReference>
<evidence type="ECO:0000256" key="1">
    <source>
        <dbReference type="SAM" id="MobiDB-lite"/>
    </source>
</evidence>
<feature type="compositionally biased region" description="Polar residues" evidence="1">
    <location>
        <begin position="161"/>
        <end position="186"/>
    </location>
</feature>
<evidence type="ECO:0000313" key="2">
    <source>
        <dbReference type="EMBL" id="KAJ8879224.1"/>
    </source>
</evidence>
<dbReference type="EMBL" id="JARBHB010000007">
    <property type="protein sequence ID" value="KAJ8879224.1"/>
    <property type="molecule type" value="Genomic_DNA"/>
</dbReference>
<feature type="region of interest" description="Disordered" evidence="1">
    <location>
        <begin position="160"/>
        <end position="186"/>
    </location>
</feature>
<reference evidence="2 3" key="1">
    <citation type="submission" date="2023-02" db="EMBL/GenBank/DDBJ databases">
        <title>LHISI_Scaffold_Assembly.</title>
        <authorList>
            <person name="Stuart O.P."/>
            <person name="Cleave R."/>
            <person name="Magrath M.J.L."/>
            <person name="Mikheyev A.S."/>
        </authorList>
    </citation>
    <scope>NUCLEOTIDE SEQUENCE [LARGE SCALE GENOMIC DNA]</scope>
    <source>
        <strain evidence="2">Daus_M_001</strain>
        <tissue evidence="2">Leg muscle</tissue>
    </source>
</reference>
<evidence type="ECO:0000313" key="3">
    <source>
        <dbReference type="Proteomes" id="UP001159363"/>
    </source>
</evidence>
<comment type="caution">
    <text evidence="2">The sequence shown here is derived from an EMBL/GenBank/DDBJ whole genome shotgun (WGS) entry which is preliminary data.</text>
</comment>
<organism evidence="2 3">
    <name type="scientific">Dryococelus australis</name>
    <dbReference type="NCBI Taxonomy" id="614101"/>
    <lineage>
        <taxon>Eukaryota</taxon>
        <taxon>Metazoa</taxon>
        <taxon>Ecdysozoa</taxon>
        <taxon>Arthropoda</taxon>
        <taxon>Hexapoda</taxon>
        <taxon>Insecta</taxon>
        <taxon>Pterygota</taxon>
        <taxon>Neoptera</taxon>
        <taxon>Polyneoptera</taxon>
        <taxon>Phasmatodea</taxon>
        <taxon>Verophasmatodea</taxon>
        <taxon>Anareolatae</taxon>
        <taxon>Phasmatidae</taxon>
        <taxon>Eurycanthinae</taxon>
        <taxon>Dryococelus</taxon>
    </lineage>
</organism>
<name>A0ABQ9H4K5_9NEOP</name>
<proteinExistence type="predicted"/>
<sequence length="186" mass="20781">MTAFGRHAMGSLCATDEYLFDLQYAMSVEIPDFWRNDGPCLVSLAPQRWDPSSLPQSLAYAADMLEAAAVTHYIQIKHADAPIRIFKETALKNCELWRVTVFICLPPTKGNQVEFLAGSRRSSHVGHLTDIAVGQRVFLRHSSFSCPGIPPLLHLHRGPSSVHSGQTTRLPPKQTGFNSWQGHMWK</sequence>
<gene>
    <name evidence="2" type="ORF">PR048_019830</name>
</gene>
<keyword evidence="3" id="KW-1185">Reference proteome</keyword>